<reference evidence="1" key="1">
    <citation type="submission" date="2019-11" db="EMBL/GenBank/DDBJ databases">
        <title>Nori genome reveals adaptations in red seaweeds to the harsh intertidal environment.</title>
        <authorList>
            <person name="Wang D."/>
            <person name="Mao Y."/>
        </authorList>
    </citation>
    <scope>NUCLEOTIDE SEQUENCE</scope>
    <source>
        <tissue evidence="1">Gametophyte</tissue>
    </source>
</reference>
<keyword evidence="2" id="KW-1185">Reference proteome</keyword>
<name>A0ACC3BPT2_PYRYE</name>
<accession>A0ACC3BPT2</accession>
<protein>
    <submittedName>
        <fullName evidence="1">Uncharacterized protein</fullName>
    </submittedName>
</protein>
<evidence type="ECO:0000313" key="2">
    <source>
        <dbReference type="Proteomes" id="UP000798662"/>
    </source>
</evidence>
<gene>
    <name evidence="1" type="ORF">I4F81_002345</name>
</gene>
<evidence type="ECO:0000313" key="1">
    <source>
        <dbReference type="EMBL" id="KAK1859751.1"/>
    </source>
</evidence>
<organism evidence="1 2">
    <name type="scientific">Pyropia yezoensis</name>
    <name type="common">Susabi-nori</name>
    <name type="synonym">Porphyra yezoensis</name>
    <dbReference type="NCBI Taxonomy" id="2788"/>
    <lineage>
        <taxon>Eukaryota</taxon>
        <taxon>Rhodophyta</taxon>
        <taxon>Bangiophyceae</taxon>
        <taxon>Bangiales</taxon>
        <taxon>Bangiaceae</taxon>
        <taxon>Pyropia</taxon>
    </lineage>
</organism>
<sequence>MTGAVTAPPPDRLPLISVRLGRRHRRRRAPASPSDGVVAERGSGTRLGRGVLSPSPPTPVAPAGGSFLAGARVNLIASATARAVSILATYPIDTLKTRMQAAAAPLSISTAAGAGPLYAGAASALVTNIPYGALTFGLYETLRGVLNDAAAAAPESPAGRLPPMVRTVIAAVVGDVTGSLWLTPGELIKQKVQAGGAGGAVGVARRMWAQGGAGAFYQGYSSQVARDVPFRVIQLVTYEELRRLYLAAKVARARPSRLAAVSSVSVVDAAAAAGSAKVAITGVEGMLLGAVAGSFTAAVTTPLDVVKTRMMTAEAGVLTGGVPGVVRQVLREEGVRGLARGLGPRVIYIGPSCAIFFAVFEGVKGHLRGGKKVGGGGRP</sequence>
<dbReference type="EMBL" id="CM020618">
    <property type="protein sequence ID" value="KAK1859751.1"/>
    <property type="molecule type" value="Genomic_DNA"/>
</dbReference>
<dbReference type="Proteomes" id="UP000798662">
    <property type="component" value="Chromosome 1"/>
</dbReference>
<comment type="caution">
    <text evidence="1">The sequence shown here is derived from an EMBL/GenBank/DDBJ whole genome shotgun (WGS) entry which is preliminary data.</text>
</comment>
<proteinExistence type="predicted"/>